<dbReference type="SUPFAM" id="SSF53807">
    <property type="entry name" value="Helical backbone' metal receptor"/>
    <property type="match status" value="1"/>
</dbReference>
<proteinExistence type="predicted"/>
<dbReference type="Gene3D" id="3.40.50.1980">
    <property type="entry name" value="Nitrogenase molybdenum iron protein domain"/>
    <property type="match status" value="2"/>
</dbReference>
<dbReference type="InterPro" id="IPR054828">
    <property type="entry name" value="Vit_B12_bind_prot"/>
</dbReference>
<comment type="caution">
    <text evidence="3">The sequence shown here is derived from an EMBL/GenBank/DDBJ whole genome shotgun (WGS) entry which is preliminary data.</text>
</comment>
<dbReference type="NCBIfam" id="NF038402">
    <property type="entry name" value="TroA_like"/>
    <property type="match status" value="1"/>
</dbReference>
<dbReference type="PANTHER" id="PTHR30535:SF34">
    <property type="entry name" value="MOLYBDATE-BINDING PROTEIN MOLA"/>
    <property type="match status" value="1"/>
</dbReference>
<name>A0A7C5AMZ7_9BACT</name>
<reference evidence="3" key="1">
    <citation type="journal article" date="2020" name="mSystems">
        <title>Genome- and Community-Level Interaction Insights into Carbon Utilization and Element Cycling Functions of Hydrothermarchaeota in Hydrothermal Sediment.</title>
        <authorList>
            <person name="Zhou Z."/>
            <person name="Liu Y."/>
            <person name="Xu W."/>
            <person name="Pan J."/>
            <person name="Luo Z.H."/>
            <person name="Li M."/>
        </authorList>
    </citation>
    <scope>NUCLEOTIDE SEQUENCE [LARGE SCALE GENOMIC DNA]</scope>
    <source>
        <strain evidence="3">SpSt-853</strain>
    </source>
</reference>
<dbReference type="EMBL" id="DTKJ01000071">
    <property type="protein sequence ID" value="HGZ12607.1"/>
    <property type="molecule type" value="Genomic_DNA"/>
</dbReference>
<accession>A0A7C5AMZ7</accession>
<dbReference type="InterPro" id="IPR050902">
    <property type="entry name" value="ABC_Transporter_SBP"/>
</dbReference>
<evidence type="ECO:0000259" key="2">
    <source>
        <dbReference type="PROSITE" id="PS50983"/>
    </source>
</evidence>
<organism evidence="3">
    <name type="scientific">Desulfobacca acetoxidans</name>
    <dbReference type="NCBI Taxonomy" id="60893"/>
    <lineage>
        <taxon>Bacteria</taxon>
        <taxon>Pseudomonadati</taxon>
        <taxon>Thermodesulfobacteriota</taxon>
        <taxon>Desulfobaccia</taxon>
        <taxon>Desulfobaccales</taxon>
        <taxon>Desulfobaccaceae</taxon>
        <taxon>Desulfobacca</taxon>
    </lineage>
</organism>
<sequence length="345" mass="38789">MRRLPLEDQGNRVQSSTRLRVEDFYFDWPCSPGSVRVGQQGISLTWPLRFISLLIHGALTVLVLPLWLGGARPALAADQDRQVSIAAPPQRIVSLAPSITEILYFLEAGDQVVGVTSFCNYPPEVQGKPRVGTYWEFNLEAILALKPDLVLAMAHQGEGAQNFSVLSHWRIPFYQGQADTLPDLFRLIRDLARLTGTLEVARRKLPPLENRVRTVENRVQHRPPPRVFLEIDAEPLITVGQTSIQGDLIRRAGGLNIAQDLKARYPVINLEEVLKAQPEVILFTGMAHSHALPRRLNFWGGWSMLPAVRHQRLFWVNPDLVDRPGPRLVEGLELLAAIFHPMGYP</sequence>
<evidence type="ECO:0000313" key="3">
    <source>
        <dbReference type="EMBL" id="HGZ12607.1"/>
    </source>
</evidence>
<dbReference type="GO" id="GO:0071281">
    <property type="term" value="P:cellular response to iron ion"/>
    <property type="evidence" value="ECO:0007669"/>
    <property type="project" value="TreeGrafter"/>
</dbReference>
<evidence type="ECO:0000256" key="1">
    <source>
        <dbReference type="ARBA" id="ARBA00022729"/>
    </source>
</evidence>
<dbReference type="PANTHER" id="PTHR30535">
    <property type="entry name" value="VITAMIN B12-BINDING PROTEIN"/>
    <property type="match status" value="1"/>
</dbReference>
<dbReference type="PROSITE" id="PS50983">
    <property type="entry name" value="FE_B12_PBP"/>
    <property type="match status" value="1"/>
</dbReference>
<gene>
    <name evidence="3" type="ORF">ENW48_10410</name>
</gene>
<dbReference type="CDD" id="cd01144">
    <property type="entry name" value="BtuF"/>
    <property type="match status" value="1"/>
</dbReference>
<dbReference type="AlphaFoldDB" id="A0A7C5AMZ7"/>
<protein>
    <submittedName>
        <fullName evidence="3">Cobalamin-binding protein</fullName>
    </submittedName>
</protein>
<keyword evidence="1" id="KW-0732">Signal</keyword>
<dbReference type="Pfam" id="PF01497">
    <property type="entry name" value="Peripla_BP_2"/>
    <property type="match status" value="1"/>
</dbReference>
<feature type="domain" description="Fe/B12 periplasmic-binding" evidence="2">
    <location>
        <begin position="91"/>
        <end position="343"/>
    </location>
</feature>
<dbReference type="InterPro" id="IPR002491">
    <property type="entry name" value="ABC_transptr_periplasmic_BD"/>
</dbReference>